<evidence type="ECO:0000256" key="3">
    <source>
        <dbReference type="ARBA" id="ARBA00022989"/>
    </source>
</evidence>
<name>A0ABN6MLG9_9BACT</name>
<accession>A0ABN6MLG9</accession>
<keyword evidence="2 5" id="KW-0812">Transmembrane</keyword>
<evidence type="ECO:0000256" key="2">
    <source>
        <dbReference type="ARBA" id="ARBA00022692"/>
    </source>
</evidence>
<dbReference type="EMBL" id="AP025591">
    <property type="protein sequence ID" value="BDG01869.1"/>
    <property type="molecule type" value="Genomic_DNA"/>
</dbReference>
<evidence type="ECO:0000256" key="1">
    <source>
        <dbReference type="ARBA" id="ARBA00004141"/>
    </source>
</evidence>
<dbReference type="Pfam" id="PF02674">
    <property type="entry name" value="Colicin_V"/>
    <property type="match status" value="1"/>
</dbReference>
<evidence type="ECO:0000313" key="7">
    <source>
        <dbReference type="Proteomes" id="UP001162891"/>
    </source>
</evidence>
<dbReference type="RefSeq" id="WP_248358791.1">
    <property type="nucleotide sequence ID" value="NZ_AP025591.1"/>
</dbReference>
<comment type="subcellular location">
    <subcellularLocation>
        <location evidence="1">Membrane</location>
        <topology evidence="1">Multi-pass membrane protein</topology>
    </subcellularLocation>
</comment>
<organism evidence="6 7">
    <name type="scientific">Anaeromyxobacter oryzae</name>
    <dbReference type="NCBI Taxonomy" id="2918170"/>
    <lineage>
        <taxon>Bacteria</taxon>
        <taxon>Pseudomonadati</taxon>
        <taxon>Myxococcota</taxon>
        <taxon>Myxococcia</taxon>
        <taxon>Myxococcales</taxon>
        <taxon>Cystobacterineae</taxon>
        <taxon>Anaeromyxobacteraceae</taxon>
        <taxon>Anaeromyxobacter</taxon>
    </lineage>
</organism>
<evidence type="ECO:0000256" key="4">
    <source>
        <dbReference type="ARBA" id="ARBA00023136"/>
    </source>
</evidence>
<feature type="transmembrane region" description="Helical" evidence="5">
    <location>
        <begin position="104"/>
        <end position="125"/>
    </location>
</feature>
<protein>
    <recommendedName>
        <fullName evidence="8">Colicin V production protein</fullName>
    </recommendedName>
</protein>
<keyword evidence="4 5" id="KW-0472">Membrane</keyword>
<sequence>MLLDLLALALLAAVAILGATSGALRQLVQLGAAVLGWLAARHLGPPVAAGFARSVPAFLARAGASAVLFLGVFALATLLGALALRATGLARVVRGPADRGAGALLGGAKAALMVWVLLSAALLAGRAVPGPPRLRRELAASDLAALARDHNLLLRIDPGAARALERALRAARDAERAGELGRDPEAQRLLEDPRVRTLVDGEREADPGELERALEDPDVARIVERIRARAAARDRATAIR</sequence>
<keyword evidence="7" id="KW-1185">Reference proteome</keyword>
<evidence type="ECO:0000256" key="5">
    <source>
        <dbReference type="SAM" id="Phobius"/>
    </source>
</evidence>
<evidence type="ECO:0000313" key="6">
    <source>
        <dbReference type="EMBL" id="BDG01869.1"/>
    </source>
</evidence>
<keyword evidence="3 5" id="KW-1133">Transmembrane helix</keyword>
<reference evidence="7" key="1">
    <citation type="journal article" date="2022" name="Int. J. Syst. Evol. Microbiol.">
        <title>Anaeromyxobacter oryzae sp. nov., Anaeromyxobacter diazotrophicus sp. nov. and Anaeromyxobacter paludicola sp. nov., isolated from paddy soils.</title>
        <authorList>
            <person name="Itoh H."/>
            <person name="Xu Z."/>
            <person name="Mise K."/>
            <person name="Masuda Y."/>
            <person name="Ushijima N."/>
            <person name="Hayakawa C."/>
            <person name="Shiratori Y."/>
            <person name="Senoo K."/>
        </authorList>
    </citation>
    <scope>NUCLEOTIDE SEQUENCE [LARGE SCALE GENOMIC DNA]</scope>
    <source>
        <strain evidence="7">Red232</strain>
    </source>
</reference>
<feature type="transmembrane region" description="Helical" evidence="5">
    <location>
        <begin position="64"/>
        <end position="84"/>
    </location>
</feature>
<dbReference type="InterPro" id="IPR003825">
    <property type="entry name" value="Colicin-V_CvpA"/>
</dbReference>
<gene>
    <name evidence="6" type="ORF">AMOR_08650</name>
</gene>
<evidence type="ECO:0008006" key="8">
    <source>
        <dbReference type="Google" id="ProtNLM"/>
    </source>
</evidence>
<dbReference type="Proteomes" id="UP001162891">
    <property type="component" value="Chromosome"/>
</dbReference>
<proteinExistence type="predicted"/>